<keyword evidence="8 10" id="KW-0406">Ion transport</keyword>
<feature type="transmembrane region" description="Helical" evidence="11">
    <location>
        <begin position="135"/>
        <end position="155"/>
    </location>
</feature>
<keyword evidence="13" id="KW-1185">Reference proteome</keyword>
<dbReference type="RefSeq" id="WP_382167211.1">
    <property type="nucleotide sequence ID" value="NZ_JBHTBR010000005.1"/>
</dbReference>
<proteinExistence type="inferred from homology"/>
<keyword evidence="4 10" id="KW-0633">Potassium transport</keyword>
<feature type="transmembrane region" description="Helical" evidence="11">
    <location>
        <begin position="73"/>
        <end position="98"/>
    </location>
</feature>
<evidence type="ECO:0000256" key="5">
    <source>
        <dbReference type="ARBA" id="ARBA00022692"/>
    </source>
</evidence>
<dbReference type="InterPro" id="IPR004772">
    <property type="entry name" value="TrkH"/>
</dbReference>
<protein>
    <recommendedName>
        <fullName evidence="10">Trk system potassium uptake protein</fullName>
    </recommendedName>
</protein>
<evidence type="ECO:0000313" key="12">
    <source>
        <dbReference type="EMBL" id="MFC7291968.1"/>
    </source>
</evidence>
<feature type="transmembrane region" description="Helical" evidence="11">
    <location>
        <begin position="181"/>
        <end position="202"/>
    </location>
</feature>
<dbReference type="InterPro" id="IPR003445">
    <property type="entry name" value="Cat_transpt"/>
</dbReference>
<comment type="similarity">
    <text evidence="10">Belongs to the TrkH potassium transport family.</text>
</comment>
<evidence type="ECO:0000256" key="4">
    <source>
        <dbReference type="ARBA" id="ARBA00022538"/>
    </source>
</evidence>
<feature type="transmembrane region" description="Helical" evidence="11">
    <location>
        <begin position="304"/>
        <end position="323"/>
    </location>
</feature>
<organism evidence="12 13">
    <name type="scientific">Hirschia litorea</name>
    <dbReference type="NCBI Taxonomy" id="1199156"/>
    <lineage>
        <taxon>Bacteria</taxon>
        <taxon>Pseudomonadati</taxon>
        <taxon>Pseudomonadota</taxon>
        <taxon>Alphaproteobacteria</taxon>
        <taxon>Hyphomonadales</taxon>
        <taxon>Hyphomonadaceae</taxon>
        <taxon>Hirschia</taxon>
    </lineage>
</organism>
<name>A0ABW2ILE8_9PROT</name>
<reference evidence="13" key="1">
    <citation type="journal article" date="2019" name="Int. J. Syst. Evol. Microbiol.">
        <title>The Global Catalogue of Microorganisms (GCM) 10K type strain sequencing project: providing services to taxonomists for standard genome sequencing and annotation.</title>
        <authorList>
            <consortium name="The Broad Institute Genomics Platform"/>
            <consortium name="The Broad Institute Genome Sequencing Center for Infectious Disease"/>
            <person name="Wu L."/>
            <person name="Ma J."/>
        </authorList>
    </citation>
    <scope>NUCLEOTIDE SEQUENCE [LARGE SCALE GENOMIC DNA]</scope>
    <source>
        <strain evidence="13">CCUG 51308</strain>
    </source>
</reference>
<comment type="function">
    <text evidence="10">Low-affinity potassium transport system. Interacts with Trk system potassium uptake protein TrkA.</text>
</comment>
<dbReference type="EMBL" id="JBHTBR010000005">
    <property type="protein sequence ID" value="MFC7291968.1"/>
    <property type="molecule type" value="Genomic_DNA"/>
</dbReference>
<feature type="transmembrane region" description="Helical" evidence="11">
    <location>
        <begin position="456"/>
        <end position="479"/>
    </location>
</feature>
<comment type="caution">
    <text evidence="12">The sequence shown here is derived from an EMBL/GenBank/DDBJ whole genome shotgun (WGS) entry which is preliminary data.</text>
</comment>
<dbReference type="Proteomes" id="UP001596492">
    <property type="component" value="Unassembled WGS sequence"/>
</dbReference>
<evidence type="ECO:0000256" key="6">
    <source>
        <dbReference type="ARBA" id="ARBA00022958"/>
    </source>
</evidence>
<keyword evidence="10" id="KW-0997">Cell inner membrane</keyword>
<keyword evidence="2 10" id="KW-0813">Transport</keyword>
<feature type="transmembrane region" description="Helical" evidence="11">
    <location>
        <begin position="12"/>
        <end position="34"/>
    </location>
</feature>
<comment type="subcellular location">
    <subcellularLocation>
        <location evidence="10">Cell inner membrane</location>
        <topology evidence="10">Multi-pass membrane protein</topology>
    </subcellularLocation>
    <subcellularLocation>
        <location evidence="1">Cell membrane</location>
        <topology evidence="1">Multi-pass membrane protein</topology>
    </subcellularLocation>
</comment>
<evidence type="ECO:0000256" key="1">
    <source>
        <dbReference type="ARBA" id="ARBA00004651"/>
    </source>
</evidence>
<feature type="transmembrane region" description="Helical" evidence="11">
    <location>
        <begin position="40"/>
        <end position="61"/>
    </location>
</feature>
<evidence type="ECO:0000256" key="11">
    <source>
        <dbReference type="SAM" id="Phobius"/>
    </source>
</evidence>
<keyword evidence="6 10" id="KW-0630">Potassium</keyword>
<evidence type="ECO:0000256" key="3">
    <source>
        <dbReference type="ARBA" id="ARBA00022475"/>
    </source>
</evidence>
<keyword evidence="7 11" id="KW-1133">Transmembrane helix</keyword>
<dbReference type="PANTHER" id="PTHR32024">
    <property type="entry name" value="TRK SYSTEM POTASSIUM UPTAKE PROTEIN TRKG-RELATED"/>
    <property type="match status" value="1"/>
</dbReference>
<keyword evidence="5 11" id="KW-0812">Transmembrane</keyword>
<feature type="transmembrane region" description="Helical" evidence="11">
    <location>
        <begin position="329"/>
        <end position="354"/>
    </location>
</feature>
<feature type="transmembrane region" description="Helical" evidence="11">
    <location>
        <begin position="397"/>
        <end position="417"/>
    </location>
</feature>
<keyword evidence="3 10" id="KW-1003">Cell membrane</keyword>
<gene>
    <name evidence="12" type="ORF">ACFQS8_10105</name>
</gene>
<sequence length="486" mass="52561">MSSQIKLRPILYATGLMTFGLGLFMLPCVVADLAAERGEWRIFFLLSITSITIGAVTALSSQHDKMPIRTHDAFLLTVLLWVFVTIIASTPFSIGFGMSFTDAIFESMSGLTTTGATIMTNIESYPPSLHLWRAMLHWIGGIGIIVMAIAIMPSLRVGGMQLFHLESSDTTEKFLPSIGEIALQTTYVYIGLTVICAGLYHITGMSNFDAIVMAMSTVSTGGFAPSDASFAPYVEGHADIVAIFFMALCSLPFALLVLTIHGDWKAYRRDPQPLVWICMAITASVVVAFFVATHPNLEIGPEGAFRMVMFNIVSILSGTGFGTEDFNQWGAFPATIFILMMFLGGTAGSASCGLKTFRVHIAWKTMISYTKQMIRPNQISPVRYAGKPVSEATLQSIMIFMFLFLATFAVHACGLALTGLDPLTAISAAAATICNVGPGLGEIVGPAGTYQPLPDVAKWMCTIAMLLGRLELIAVFVILSPSFWRN</sequence>
<keyword evidence="9 10" id="KW-0472">Membrane</keyword>
<evidence type="ECO:0000256" key="2">
    <source>
        <dbReference type="ARBA" id="ARBA00022448"/>
    </source>
</evidence>
<evidence type="ECO:0000313" key="13">
    <source>
        <dbReference type="Proteomes" id="UP001596492"/>
    </source>
</evidence>
<dbReference type="PIRSF" id="PIRSF006247">
    <property type="entry name" value="TrkH"/>
    <property type="match status" value="1"/>
</dbReference>
<evidence type="ECO:0000256" key="9">
    <source>
        <dbReference type="ARBA" id="ARBA00023136"/>
    </source>
</evidence>
<accession>A0ABW2ILE8</accession>
<feature type="transmembrane region" description="Helical" evidence="11">
    <location>
        <begin position="240"/>
        <end position="262"/>
    </location>
</feature>
<dbReference type="Pfam" id="PF02386">
    <property type="entry name" value="TrkH"/>
    <property type="match status" value="1"/>
</dbReference>
<evidence type="ECO:0000256" key="8">
    <source>
        <dbReference type="ARBA" id="ARBA00023065"/>
    </source>
</evidence>
<dbReference type="PANTHER" id="PTHR32024:SF3">
    <property type="entry name" value="TRK SYSTEM POTASSIUM UPTAKE PROTEIN"/>
    <property type="match status" value="1"/>
</dbReference>
<evidence type="ECO:0000256" key="10">
    <source>
        <dbReference type="PIRNR" id="PIRNR006247"/>
    </source>
</evidence>
<feature type="transmembrane region" description="Helical" evidence="11">
    <location>
        <begin position="274"/>
        <end position="292"/>
    </location>
</feature>
<evidence type="ECO:0000256" key="7">
    <source>
        <dbReference type="ARBA" id="ARBA00022989"/>
    </source>
</evidence>